<gene>
    <name evidence="6" type="ORF">IFO67_01585</name>
</gene>
<dbReference type="InterPro" id="IPR029052">
    <property type="entry name" value="Metallo-depent_PP-like"/>
</dbReference>
<evidence type="ECO:0000256" key="2">
    <source>
        <dbReference type="ARBA" id="ARBA00022801"/>
    </source>
</evidence>
<dbReference type="EMBL" id="JACYTO010000001">
    <property type="protein sequence ID" value="MBD8501568.1"/>
    <property type="molecule type" value="Genomic_DNA"/>
</dbReference>
<keyword evidence="7" id="KW-1185">Reference proteome</keyword>
<keyword evidence="2" id="KW-0378">Hydrolase</keyword>
<accession>A0ABR9B5C6</accession>
<name>A0ABR9B5C6_9RHOO</name>
<reference evidence="7" key="1">
    <citation type="submission" date="2023-07" db="EMBL/GenBank/DDBJ databases">
        <title>Thauera sp. CAU 1555 isolated from sand of Yaerae Beach.</title>
        <authorList>
            <person name="Kim W."/>
        </authorList>
    </citation>
    <scope>NUCLEOTIDE SEQUENCE [LARGE SCALE GENOMIC DNA]</scope>
    <source>
        <strain evidence="7">CAU 1555</strain>
    </source>
</reference>
<dbReference type="Gene3D" id="3.60.21.10">
    <property type="match status" value="1"/>
</dbReference>
<dbReference type="InterPro" id="IPR050884">
    <property type="entry name" value="CNP_phosphodiesterase-III"/>
</dbReference>
<sequence>MTNRRIAVISDIHIGPLARSRDLLPPGMSSPIARDEEFIVQFEKFVRSKDLVADFLAIAGDLSCKAKPEEFEHASRVIERIAGILTVPMDRVMYVPGNHDVDWTVLQLADPSAGPTTRDLRWRQRYAPITETDNLFARRTQVSFTGQLFTPPFVGYWRYGEALFAAVNSAAHDRPTEEVHHGFIREEAVEWLGENIPTRDSDNELRCLILHHHLSPHANLGNEARDFSTCQNADRLLAVLRKLDFDLILHGHKHYPRFQTELVESDHPILVLGAGSFCASLNGYGGGVQNQFHFLTIEGRSPITGRIFGELRSWAYVHPSGWSENKKVYTAVDHLIGFGGPLDWREIVSVLKEPIREKAASEPIFSLDQVLESGQLRYVSPETARKAIEEIARTENLDVSWVDEPHICAYIRRKELR</sequence>
<evidence type="ECO:0000256" key="1">
    <source>
        <dbReference type="ARBA" id="ARBA00022723"/>
    </source>
</evidence>
<dbReference type="InterPro" id="IPR004843">
    <property type="entry name" value="Calcineurin-like_PHP"/>
</dbReference>
<evidence type="ECO:0000256" key="4">
    <source>
        <dbReference type="ARBA" id="ARBA00025742"/>
    </source>
</evidence>
<evidence type="ECO:0000313" key="7">
    <source>
        <dbReference type="Proteomes" id="UP000603602"/>
    </source>
</evidence>
<dbReference type="PANTHER" id="PTHR42988">
    <property type="entry name" value="PHOSPHOHYDROLASE"/>
    <property type="match status" value="1"/>
</dbReference>
<dbReference type="Pfam" id="PF00149">
    <property type="entry name" value="Metallophos"/>
    <property type="match status" value="1"/>
</dbReference>
<dbReference type="RefSeq" id="WP_187716414.1">
    <property type="nucleotide sequence ID" value="NZ_JACTAH010000001.1"/>
</dbReference>
<dbReference type="SUPFAM" id="SSF56300">
    <property type="entry name" value="Metallo-dependent phosphatases"/>
    <property type="match status" value="1"/>
</dbReference>
<proteinExistence type="inferred from homology"/>
<dbReference type="Proteomes" id="UP000603602">
    <property type="component" value="Unassembled WGS sequence"/>
</dbReference>
<feature type="domain" description="Calcineurin-like phosphoesterase" evidence="5">
    <location>
        <begin position="5"/>
        <end position="256"/>
    </location>
</feature>
<comment type="caution">
    <text evidence="6">The sequence shown here is derived from an EMBL/GenBank/DDBJ whole genome shotgun (WGS) entry which is preliminary data.</text>
</comment>
<evidence type="ECO:0000259" key="5">
    <source>
        <dbReference type="Pfam" id="PF00149"/>
    </source>
</evidence>
<keyword evidence="3" id="KW-0408">Iron</keyword>
<dbReference type="PANTHER" id="PTHR42988:SF2">
    <property type="entry name" value="CYCLIC NUCLEOTIDE PHOSPHODIESTERASE CBUA0032-RELATED"/>
    <property type="match status" value="1"/>
</dbReference>
<evidence type="ECO:0000256" key="3">
    <source>
        <dbReference type="ARBA" id="ARBA00023004"/>
    </source>
</evidence>
<evidence type="ECO:0000313" key="6">
    <source>
        <dbReference type="EMBL" id="MBD8501568.1"/>
    </source>
</evidence>
<organism evidence="6 7">
    <name type="scientific">Thauera sedimentorum</name>
    <dbReference type="NCBI Taxonomy" id="2767595"/>
    <lineage>
        <taxon>Bacteria</taxon>
        <taxon>Pseudomonadati</taxon>
        <taxon>Pseudomonadota</taxon>
        <taxon>Betaproteobacteria</taxon>
        <taxon>Rhodocyclales</taxon>
        <taxon>Zoogloeaceae</taxon>
        <taxon>Thauera</taxon>
    </lineage>
</organism>
<comment type="similarity">
    <text evidence="4">Belongs to the cyclic nucleotide phosphodiesterase class-III family.</text>
</comment>
<protein>
    <submittedName>
        <fullName evidence="6">Metallophosphoesterase</fullName>
    </submittedName>
</protein>
<keyword evidence="1" id="KW-0479">Metal-binding</keyword>